<sequence length="887" mass="99976">MIKGIGIKGIVCFLSCLMMLTASAQQTMSLSGKWQVRLGTGKVQPIALPGTLDGAGIGTPNTLQPALQKPQLSRLTRNHQYIGTATYEREIIIPQEMAGKPLQLLLERVMWRSRVMIDDKDLGQMQESLTTPHLFNIMDGLTPGKHTLTITIDNNKLHDITVDNLAHAYTNDTQIMWNGVLGRMELSVAPEIGDVQVYPEVDKQQARIKVSLLDAKKEPQFMLDGQAVKPTKVAAGEYVLPMADAQLWSEFNPHLYTLSVMAGGQTKTVSFGMRSFKAVGNRLLINGHPTFLRGTLECCIFPLTGTPPTDERGWMKVFTTAREYGLNHLRFHSWCPPEAAFRVADKMGFYCQVELPNWSLTVNKDTATAKFLYQEFDNIVRNYGNHPSLCIISCGNELQPDFDFLNQLTHYMKQQDPRHLYVTSTFTFEKGHGVKQEPEDDIFITQWTDNGWVRGQGVFDERVPDFKSDYREAAKNITVPLVSHEIGQYSVYPNIKEIDKYTGVLNPLNFKAIRNDLQQKGLLNRADDYLKASGKLAAILYKEEIERALKTPQQSGFQLLDLHDFPGQGTALVGLLDAFWDSKGLVEPQRFREACAPVVPLAQFDKAVWKADETFIAKVDIANYSFETMVDKTISWQLNDEAGNAYAEGTGENIKIALNKVEKAQRLELVVAIKDTPWRNRWNIWVYPDISEKLKVNSEKLVVTADVDEAMKALKKGKKVLLSPKTATIKGLEGKFLPVFWSPVHFPKQAGTMGLLCNPQHPALANFPTEMHSNWQWWNLVKRSRVMVLDSIAPVQPIVESVDNFVNNRRLAQVFEAKVGKGSLIFSSIDLLTDAHLPELRQMQYSLVQYMLSDAFEPAMQLSEQDVRSLILEKSVDQKTDANSIYN</sequence>
<dbReference type="Proteomes" id="UP000182257">
    <property type="component" value="Unassembled WGS sequence"/>
</dbReference>
<organism evidence="8 9">
    <name type="scientific">Xylanibacter ruminicola</name>
    <name type="common">Prevotella ruminicola</name>
    <dbReference type="NCBI Taxonomy" id="839"/>
    <lineage>
        <taxon>Bacteria</taxon>
        <taxon>Pseudomonadati</taxon>
        <taxon>Bacteroidota</taxon>
        <taxon>Bacteroidia</taxon>
        <taxon>Bacteroidales</taxon>
        <taxon>Prevotellaceae</taxon>
        <taxon>Xylanibacter</taxon>
    </lineage>
</organism>
<keyword evidence="5" id="KW-0326">Glycosidase</keyword>
<dbReference type="RefSeq" id="WP_074761380.1">
    <property type="nucleotide sequence ID" value="NZ_FNRF01000003.1"/>
</dbReference>
<evidence type="ECO:0000256" key="1">
    <source>
        <dbReference type="ARBA" id="ARBA00001412"/>
    </source>
</evidence>
<dbReference type="InterPro" id="IPR050347">
    <property type="entry name" value="Bact_Beta-galactosidase"/>
</dbReference>
<dbReference type="InterPro" id="IPR036156">
    <property type="entry name" value="Beta-gal/glucu_dom_sf"/>
</dbReference>
<dbReference type="Pfam" id="PF00703">
    <property type="entry name" value="Glyco_hydro_2"/>
    <property type="match status" value="1"/>
</dbReference>
<keyword evidence="4 8" id="KW-0378">Hydrolase</keyword>
<dbReference type="SUPFAM" id="SSF49785">
    <property type="entry name" value="Galactose-binding domain-like"/>
    <property type="match status" value="1"/>
</dbReference>
<comment type="similarity">
    <text evidence="2">Belongs to the glycosyl hydrolase 2 family.</text>
</comment>
<evidence type="ECO:0000313" key="8">
    <source>
        <dbReference type="EMBL" id="SEA60822.1"/>
    </source>
</evidence>
<comment type="catalytic activity">
    <reaction evidence="1">
        <text>Hydrolysis of terminal non-reducing beta-D-galactose residues in beta-D-galactosides.</text>
        <dbReference type="EC" id="3.2.1.23"/>
    </reaction>
</comment>
<evidence type="ECO:0000256" key="3">
    <source>
        <dbReference type="ARBA" id="ARBA00012756"/>
    </source>
</evidence>
<reference evidence="8 9" key="1">
    <citation type="submission" date="2016-10" db="EMBL/GenBank/DDBJ databases">
        <authorList>
            <person name="de Groot N.N."/>
        </authorList>
    </citation>
    <scope>NUCLEOTIDE SEQUENCE [LARGE SCALE GENOMIC DNA]</scope>
    <source>
        <strain evidence="8 9">D31d</strain>
    </source>
</reference>
<dbReference type="EC" id="3.2.1.23" evidence="3"/>
<accession>A0A1H4CL88</accession>
<dbReference type="AlphaFoldDB" id="A0A1H4CL88"/>
<dbReference type="GO" id="GO:0005990">
    <property type="term" value="P:lactose catabolic process"/>
    <property type="evidence" value="ECO:0007669"/>
    <property type="project" value="TreeGrafter"/>
</dbReference>
<dbReference type="OrthoDB" id="9814867at2"/>
<proteinExistence type="inferred from homology"/>
<evidence type="ECO:0000256" key="4">
    <source>
        <dbReference type="ARBA" id="ARBA00022801"/>
    </source>
</evidence>
<evidence type="ECO:0000313" key="9">
    <source>
        <dbReference type="Proteomes" id="UP000182257"/>
    </source>
</evidence>
<evidence type="ECO:0000259" key="7">
    <source>
        <dbReference type="Pfam" id="PF00703"/>
    </source>
</evidence>
<dbReference type="PANTHER" id="PTHR46323">
    <property type="entry name" value="BETA-GALACTOSIDASE"/>
    <property type="match status" value="1"/>
</dbReference>
<evidence type="ECO:0000256" key="5">
    <source>
        <dbReference type="ARBA" id="ARBA00023295"/>
    </source>
</evidence>
<evidence type="ECO:0000256" key="6">
    <source>
        <dbReference type="SAM" id="SignalP"/>
    </source>
</evidence>
<dbReference type="SUPFAM" id="SSF49303">
    <property type="entry name" value="beta-Galactosidase/glucuronidase domain"/>
    <property type="match status" value="1"/>
</dbReference>
<name>A0A1H4CL88_XYLRU</name>
<dbReference type="EMBL" id="FNRF01000003">
    <property type="protein sequence ID" value="SEA60822.1"/>
    <property type="molecule type" value="Genomic_DNA"/>
</dbReference>
<dbReference type="GO" id="GO:0009341">
    <property type="term" value="C:beta-galactosidase complex"/>
    <property type="evidence" value="ECO:0007669"/>
    <property type="project" value="TreeGrafter"/>
</dbReference>
<dbReference type="InterPro" id="IPR006102">
    <property type="entry name" value="Ig-like_GH2"/>
</dbReference>
<evidence type="ECO:0000256" key="2">
    <source>
        <dbReference type="ARBA" id="ARBA00007401"/>
    </source>
</evidence>
<dbReference type="Gene3D" id="3.20.20.80">
    <property type="entry name" value="Glycosidases"/>
    <property type="match status" value="1"/>
</dbReference>
<protein>
    <recommendedName>
        <fullName evidence="3">beta-galactosidase</fullName>
        <ecNumber evidence="3">3.2.1.23</ecNumber>
    </recommendedName>
</protein>
<feature type="chain" id="PRO_5010307351" description="beta-galactosidase" evidence="6">
    <location>
        <begin position="25"/>
        <end position="887"/>
    </location>
</feature>
<gene>
    <name evidence="8" type="ORF">SAMN05216462_2008</name>
</gene>
<keyword evidence="6" id="KW-0732">Signal</keyword>
<dbReference type="PANTHER" id="PTHR46323:SF2">
    <property type="entry name" value="BETA-GALACTOSIDASE"/>
    <property type="match status" value="1"/>
</dbReference>
<feature type="domain" description="Glycoside hydrolase family 2 immunoglobulin-like beta-sandwich" evidence="7">
    <location>
        <begin position="194"/>
        <end position="274"/>
    </location>
</feature>
<feature type="signal peptide" evidence="6">
    <location>
        <begin position="1"/>
        <end position="24"/>
    </location>
</feature>
<dbReference type="Gene3D" id="2.60.120.260">
    <property type="entry name" value="Galactose-binding domain-like"/>
    <property type="match status" value="1"/>
</dbReference>
<dbReference type="InterPro" id="IPR017853">
    <property type="entry name" value="GH"/>
</dbReference>
<dbReference type="SUPFAM" id="SSF51445">
    <property type="entry name" value="(Trans)glycosidases"/>
    <property type="match status" value="1"/>
</dbReference>
<dbReference type="GO" id="GO:0004565">
    <property type="term" value="F:beta-galactosidase activity"/>
    <property type="evidence" value="ECO:0007669"/>
    <property type="project" value="UniProtKB-EC"/>
</dbReference>
<dbReference type="InterPro" id="IPR008979">
    <property type="entry name" value="Galactose-bd-like_sf"/>
</dbReference>